<keyword evidence="2" id="KW-1185">Reference proteome</keyword>
<evidence type="ECO:0000313" key="2">
    <source>
        <dbReference type="Proteomes" id="UP000886501"/>
    </source>
</evidence>
<name>A0ACB6ZV20_THEGA</name>
<organism evidence="1 2">
    <name type="scientific">Thelephora ganbajun</name>
    <name type="common">Ganba fungus</name>
    <dbReference type="NCBI Taxonomy" id="370292"/>
    <lineage>
        <taxon>Eukaryota</taxon>
        <taxon>Fungi</taxon>
        <taxon>Dikarya</taxon>
        <taxon>Basidiomycota</taxon>
        <taxon>Agaricomycotina</taxon>
        <taxon>Agaricomycetes</taxon>
        <taxon>Thelephorales</taxon>
        <taxon>Thelephoraceae</taxon>
        <taxon>Thelephora</taxon>
    </lineage>
</organism>
<evidence type="ECO:0000313" key="1">
    <source>
        <dbReference type="EMBL" id="KAF9653323.1"/>
    </source>
</evidence>
<gene>
    <name evidence="1" type="ORF">BDM02DRAFT_3257873</name>
</gene>
<dbReference type="Proteomes" id="UP000886501">
    <property type="component" value="Unassembled WGS sequence"/>
</dbReference>
<proteinExistence type="predicted"/>
<comment type="caution">
    <text evidence="1">The sequence shown here is derived from an EMBL/GenBank/DDBJ whole genome shotgun (WGS) entry which is preliminary data.</text>
</comment>
<sequence>MHPVARAGTRQYPSGRLAILLMLHYEKNQGSAWKSVCSTAFRQAPADKSPHGYNRWLRLGLASGVGFTVSGGPTPRKGLEILARSSGPGPVVLASRVGGGFHGGVKIARAVIVPDRGARSFCPLGIYLDVLGGNPGFQSNALLYFLC</sequence>
<dbReference type="EMBL" id="MU117964">
    <property type="protein sequence ID" value="KAF9653323.1"/>
    <property type="molecule type" value="Genomic_DNA"/>
</dbReference>
<accession>A0ACB6ZV20</accession>
<reference evidence="1" key="1">
    <citation type="submission" date="2019-10" db="EMBL/GenBank/DDBJ databases">
        <authorList>
            <consortium name="DOE Joint Genome Institute"/>
            <person name="Kuo A."/>
            <person name="Miyauchi S."/>
            <person name="Kiss E."/>
            <person name="Drula E."/>
            <person name="Kohler A."/>
            <person name="Sanchez-Garcia M."/>
            <person name="Andreopoulos B."/>
            <person name="Barry K.W."/>
            <person name="Bonito G."/>
            <person name="Buee M."/>
            <person name="Carver A."/>
            <person name="Chen C."/>
            <person name="Cichocki N."/>
            <person name="Clum A."/>
            <person name="Culley D."/>
            <person name="Crous P.W."/>
            <person name="Fauchery L."/>
            <person name="Girlanda M."/>
            <person name="Hayes R."/>
            <person name="Keri Z."/>
            <person name="Labutti K."/>
            <person name="Lipzen A."/>
            <person name="Lombard V."/>
            <person name="Magnuson J."/>
            <person name="Maillard F."/>
            <person name="Morin E."/>
            <person name="Murat C."/>
            <person name="Nolan M."/>
            <person name="Ohm R."/>
            <person name="Pangilinan J."/>
            <person name="Pereira M."/>
            <person name="Perotto S."/>
            <person name="Peter M."/>
            <person name="Riley R."/>
            <person name="Sitrit Y."/>
            <person name="Stielow B."/>
            <person name="Szollosi G."/>
            <person name="Zifcakova L."/>
            <person name="Stursova M."/>
            <person name="Spatafora J.W."/>
            <person name="Tedersoo L."/>
            <person name="Vaario L.-M."/>
            <person name="Yamada A."/>
            <person name="Yan M."/>
            <person name="Wang P."/>
            <person name="Xu J."/>
            <person name="Bruns T."/>
            <person name="Baldrian P."/>
            <person name="Vilgalys R."/>
            <person name="Henrissat B."/>
            <person name="Grigoriev I.V."/>
            <person name="Hibbett D."/>
            <person name="Nagy L.G."/>
            <person name="Martin F.M."/>
        </authorList>
    </citation>
    <scope>NUCLEOTIDE SEQUENCE</scope>
    <source>
        <strain evidence="1">P2</strain>
    </source>
</reference>
<reference evidence="1" key="2">
    <citation type="journal article" date="2020" name="Nat. Commun.">
        <title>Large-scale genome sequencing of mycorrhizal fungi provides insights into the early evolution of symbiotic traits.</title>
        <authorList>
            <person name="Miyauchi S."/>
            <person name="Kiss E."/>
            <person name="Kuo A."/>
            <person name="Drula E."/>
            <person name="Kohler A."/>
            <person name="Sanchez-Garcia M."/>
            <person name="Morin E."/>
            <person name="Andreopoulos B."/>
            <person name="Barry K.W."/>
            <person name="Bonito G."/>
            <person name="Buee M."/>
            <person name="Carver A."/>
            <person name="Chen C."/>
            <person name="Cichocki N."/>
            <person name="Clum A."/>
            <person name="Culley D."/>
            <person name="Crous P.W."/>
            <person name="Fauchery L."/>
            <person name="Girlanda M."/>
            <person name="Hayes R.D."/>
            <person name="Keri Z."/>
            <person name="LaButti K."/>
            <person name="Lipzen A."/>
            <person name="Lombard V."/>
            <person name="Magnuson J."/>
            <person name="Maillard F."/>
            <person name="Murat C."/>
            <person name="Nolan M."/>
            <person name="Ohm R.A."/>
            <person name="Pangilinan J."/>
            <person name="Pereira M.F."/>
            <person name="Perotto S."/>
            <person name="Peter M."/>
            <person name="Pfister S."/>
            <person name="Riley R."/>
            <person name="Sitrit Y."/>
            <person name="Stielow J.B."/>
            <person name="Szollosi G."/>
            <person name="Zifcakova L."/>
            <person name="Stursova M."/>
            <person name="Spatafora J.W."/>
            <person name="Tedersoo L."/>
            <person name="Vaario L.M."/>
            <person name="Yamada A."/>
            <person name="Yan M."/>
            <person name="Wang P."/>
            <person name="Xu J."/>
            <person name="Bruns T."/>
            <person name="Baldrian P."/>
            <person name="Vilgalys R."/>
            <person name="Dunand C."/>
            <person name="Henrissat B."/>
            <person name="Grigoriev I.V."/>
            <person name="Hibbett D."/>
            <person name="Nagy L.G."/>
            <person name="Martin F.M."/>
        </authorList>
    </citation>
    <scope>NUCLEOTIDE SEQUENCE</scope>
    <source>
        <strain evidence="1">P2</strain>
    </source>
</reference>
<protein>
    <submittedName>
        <fullName evidence="1">Uncharacterized protein</fullName>
    </submittedName>
</protein>